<evidence type="ECO:0000256" key="1">
    <source>
        <dbReference type="SAM" id="MobiDB-lite"/>
    </source>
</evidence>
<protein>
    <recommendedName>
        <fullName evidence="2">Poly(A) RNA polymerase mitochondrial-like central palm domain-containing protein</fullName>
    </recommendedName>
</protein>
<dbReference type="Gene3D" id="3.30.460.10">
    <property type="entry name" value="Beta Polymerase, domain 2"/>
    <property type="match status" value="1"/>
</dbReference>
<dbReference type="PANTHER" id="PTHR12271">
    <property type="entry name" value="POLY A POLYMERASE CID PAP -RELATED"/>
    <property type="match status" value="1"/>
</dbReference>
<dbReference type="CDD" id="cd05402">
    <property type="entry name" value="NT_PAP_TUTase"/>
    <property type="match status" value="1"/>
</dbReference>
<comment type="caution">
    <text evidence="3">The sequence shown here is derived from an EMBL/GenBank/DDBJ whole genome shotgun (WGS) entry which is preliminary data.</text>
</comment>
<feature type="domain" description="Poly(A) RNA polymerase mitochondrial-like central palm" evidence="2">
    <location>
        <begin position="20"/>
        <end position="152"/>
    </location>
</feature>
<evidence type="ECO:0000313" key="4">
    <source>
        <dbReference type="Proteomes" id="UP001189429"/>
    </source>
</evidence>
<feature type="region of interest" description="Disordered" evidence="1">
    <location>
        <begin position="365"/>
        <end position="443"/>
    </location>
</feature>
<evidence type="ECO:0000313" key="3">
    <source>
        <dbReference type="EMBL" id="CAK0845125.1"/>
    </source>
</evidence>
<sequence length="443" mass="49737">MQQRPAAHAEARDAELGRLLEERLAQSAMTEEEGARIRAALDSLEATLTQAGEEWCVRPFGSVPSTFHTRGADVDVTCLRRGGLPAGQTPASLMSEKIGPLFRDHPRFKILEQVLRARVPIIKLRFDDQLDVDLSCQNTRGLQNTRLLRGYAHLDDRVRSLVKTVKLWAKVAGVCGASRGRLSSYSFALLAIYYMQVDQEVRLPISKKRGLPVAAFREEAHAGQDDERLVAACRGRWSCAPAPAELLERFFRFYSDNGSFWEGQEVVSVRLGKRLAATEARFGSLHGRHAWRLHIEDPFLLERNLNCVLGRLQERRNCGWPLRRPPAGWALARSRSGSARRRRAVGRRPAGAPWRIRARSLSRRYRGRAVRKAPARVTGSPRTARPAARRRTRARGSAEAPTAAARSGSRRQWMPTGALLPPRHPPQGTAAPWTHRSRPRLPR</sequence>
<dbReference type="Gene3D" id="1.10.1410.10">
    <property type="match status" value="1"/>
</dbReference>
<name>A0ABN9TGZ1_9DINO</name>
<dbReference type="Pfam" id="PF22600">
    <property type="entry name" value="MTPAP-like_central"/>
    <property type="match status" value="1"/>
</dbReference>
<keyword evidence="4" id="KW-1185">Reference proteome</keyword>
<evidence type="ECO:0000259" key="2">
    <source>
        <dbReference type="Pfam" id="PF22600"/>
    </source>
</evidence>
<dbReference type="PANTHER" id="PTHR12271:SF40">
    <property type="entry name" value="POLY(A) RNA POLYMERASE GLD2"/>
    <property type="match status" value="1"/>
</dbReference>
<dbReference type="SUPFAM" id="SSF81301">
    <property type="entry name" value="Nucleotidyltransferase"/>
    <property type="match status" value="1"/>
</dbReference>
<dbReference type="SUPFAM" id="SSF81631">
    <property type="entry name" value="PAP/OAS1 substrate-binding domain"/>
    <property type="match status" value="1"/>
</dbReference>
<reference evidence="3" key="1">
    <citation type="submission" date="2023-10" db="EMBL/GenBank/DDBJ databases">
        <authorList>
            <person name="Chen Y."/>
            <person name="Shah S."/>
            <person name="Dougan E. K."/>
            <person name="Thang M."/>
            <person name="Chan C."/>
        </authorList>
    </citation>
    <scope>NUCLEOTIDE SEQUENCE [LARGE SCALE GENOMIC DNA]</scope>
</reference>
<accession>A0ABN9TGZ1</accession>
<organism evidence="3 4">
    <name type="scientific">Prorocentrum cordatum</name>
    <dbReference type="NCBI Taxonomy" id="2364126"/>
    <lineage>
        <taxon>Eukaryota</taxon>
        <taxon>Sar</taxon>
        <taxon>Alveolata</taxon>
        <taxon>Dinophyceae</taxon>
        <taxon>Prorocentrales</taxon>
        <taxon>Prorocentraceae</taxon>
        <taxon>Prorocentrum</taxon>
    </lineage>
</organism>
<proteinExistence type="predicted"/>
<gene>
    <name evidence="3" type="ORF">PCOR1329_LOCUS39009</name>
</gene>
<dbReference type="InterPro" id="IPR054708">
    <property type="entry name" value="MTPAP-like_central"/>
</dbReference>
<dbReference type="EMBL" id="CAUYUJ010014716">
    <property type="protein sequence ID" value="CAK0845125.1"/>
    <property type="molecule type" value="Genomic_DNA"/>
</dbReference>
<dbReference type="InterPro" id="IPR043519">
    <property type="entry name" value="NT_sf"/>
</dbReference>
<feature type="compositionally biased region" description="Basic residues" evidence="1">
    <location>
        <begin position="365"/>
        <end position="374"/>
    </location>
</feature>
<dbReference type="Proteomes" id="UP001189429">
    <property type="component" value="Unassembled WGS sequence"/>
</dbReference>